<reference evidence="2 3" key="1">
    <citation type="submission" date="2017-03" db="EMBL/GenBank/DDBJ databases">
        <title>Comparative genomics of honeybee gut symbionts reveal geographically distinct and subgroup specific antibiotic resistance.</title>
        <authorList>
            <person name="Ludvigsen J."/>
            <person name="Porcellato D."/>
            <person name="Labee-Lund T.M."/>
            <person name="Amdam G.V."/>
            <person name="Rudi K."/>
        </authorList>
    </citation>
    <scope>NUCLEOTIDE SEQUENCE [LARGE SCALE GENOMIC DNA]</scope>
    <source>
        <strain evidence="2 3">A-4-12</strain>
    </source>
</reference>
<evidence type="ECO:0000313" key="2">
    <source>
        <dbReference type="EMBL" id="OTQ48936.1"/>
    </source>
</evidence>
<dbReference type="EMBL" id="NASK01000099">
    <property type="protein sequence ID" value="OTQ48936.1"/>
    <property type="molecule type" value="Genomic_DNA"/>
</dbReference>
<proteinExistence type="predicted"/>
<protein>
    <submittedName>
        <fullName evidence="2">Uncharacterized protein</fullName>
    </submittedName>
</protein>
<accession>A0A242NTV4</accession>
<gene>
    <name evidence="2" type="ORF">B6D06_08415</name>
</gene>
<evidence type="ECO:0000256" key="1">
    <source>
        <dbReference type="SAM" id="Phobius"/>
    </source>
</evidence>
<keyword evidence="1" id="KW-1133">Transmembrane helix</keyword>
<dbReference type="Proteomes" id="UP000194968">
    <property type="component" value="Unassembled WGS sequence"/>
</dbReference>
<comment type="caution">
    <text evidence="2">The sequence shown here is derived from an EMBL/GenBank/DDBJ whole genome shotgun (WGS) entry which is preliminary data.</text>
</comment>
<feature type="transmembrane region" description="Helical" evidence="1">
    <location>
        <begin position="6"/>
        <end position="26"/>
    </location>
</feature>
<sequence>MNKKIAIMIFVLIVLLISSNGVWIYNSERLKRKIAKIQLSYAQEDLKREKEYVGKLEYQRELTKSSIETVVQETNFYMKLNEQLQGEYDVLQKDMDALLKSDECSNRNIADDVRRRLFSTN</sequence>
<dbReference type="AlphaFoldDB" id="A0A242NTV4"/>
<keyword evidence="1" id="KW-0812">Transmembrane</keyword>
<keyword evidence="1" id="KW-0472">Membrane</keyword>
<name>A0A242NTV4_9GAMM</name>
<organism evidence="2 3">
    <name type="scientific">Gilliamella apis</name>
    <dbReference type="NCBI Taxonomy" id="1970738"/>
    <lineage>
        <taxon>Bacteria</taxon>
        <taxon>Pseudomonadati</taxon>
        <taxon>Pseudomonadota</taxon>
        <taxon>Gammaproteobacteria</taxon>
        <taxon>Orbales</taxon>
        <taxon>Orbaceae</taxon>
        <taxon>Gilliamella</taxon>
    </lineage>
</organism>
<evidence type="ECO:0000313" key="3">
    <source>
        <dbReference type="Proteomes" id="UP000194968"/>
    </source>
</evidence>